<keyword evidence="2" id="KW-1185">Reference proteome</keyword>
<protein>
    <submittedName>
        <fullName evidence="1">DNA polymerase-3 subunit psi</fullName>
        <ecNumber evidence="1">2.7.7.7</ecNumber>
    </submittedName>
</protein>
<dbReference type="SUPFAM" id="SSF102220">
    <property type="entry name" value="DNA polymerase III psi subunit"/>
    <property type="match status" value="1"/>
</dbReference>
<dbReference type="EMBL" id="JACHGR010000009">
    <property type="protein sequence ID" value="MBB6056639.1"/>
    <property type="molecule type" value="Genomic_DNA"/>
</dbReference>
<keyword evidence="1" id="KW-0548">Nucleotidyltransferase</keyword>
<organism evidence="1 2">
    <name type="scientific">Tolumonas osonensis</name>
    <dbReference type="NCBI Taxonomy" id="675874"/>
    <lineage>
        <taxon>Bacteria</taxon>
        <taxon>Pseudomonadati</taxon>
        <taxon>Pseudomonadota</taxon>
        <taxon>Gammaproteobacteria</taxon>
        <taxon>Aeromonadales</taxon>
        <taxon>Aeromonadaceae</taxon>
        <taxon>Tolumonas</taxon>
    </lineage>
</organism>
<proteinExistence type="predicted"/>
<sequence>MSKSILRHMHITDWQVRSPEALPFAPQTPGNREAPACWVVGDLPDWIGDLCLVLHVTDYHHISGPDELPAVIAEHDWLLWCGEPTTPENYPHARQLSLNTSVSAKQQLWHQICQYEY</sequence>
<dbReference type="InterPro" id="IPR036654">
    <property type="entry name" value="DNA_pol_III_psi_sf"/>
</dbReference>
<dbReference type="Proteomes" id="UP000585721">
    <property type="component" value="Unassembled WGS sequence"/>
</dbReference>
<dbReference type="AlphaFoldDB" id="A0A841GF91"/>
<evidence type="ECO:0000313" key="2">
    <source>
        <dbReference type="Proteomes" id="UP000585721"/>
    </source>
</evidence>
<dbReference type="GO" id="GO:0006260">
    <property type="term" value="P:DNA replication"/>
    <property type="evidence" value="ECO:0007669"/>
    <property type="project" value="InterPro"/>
</dbReference>
<dbReference type="GO" id="GO:0008408">
    <property type="term" value="F:3'-5' exonuclease activity"/>
    <property type="evidence" value="ECO:0007669"/>
    <property type="project" value="InterPro"/>
</dbReference>
<gene>
    <name evidence="1" type="ORF">HNR75_002578</name>
</gene>
<dbReference type="RefSeq" id="WP_188027364.1">
    <property type="nucleotide sequence ID" value="NZ_JACHGR010000009.1"/>
</dbReference>
<comment type="caution">
    <text evidence="1">The sequence shown here is derived from an EMBL/GenBank/DDBJ whole genome shotgun (WGS) entry which is preliminary data.</text>
</comment>
<dbReference type="EC" id="2.7.7.7" evidence="1"/>
<reference evidence="1 2" key="1">
    <citation type="submission" date="2020-08" db="EMBL/GenBank/DDBJ databases">
        <title>Genomic Encyclopedia of Type Strains, Phase IV (KMG-IV): sequencing the most valuable type-strain genomes for metagenomic binning, comparative biology and taxonomic classification.</title>
        <authorList>
            <person name="Goeker M."/>
        </authorList>
    </citation>
    <scope>NUCLEOTIDE SEQUENCE [LARGE SCALE GENOMIC DNA]</scope>
    <source>
        <strain evidence="1 2">DSM 22975</strain>
    </source>
</reference>
<keyword evidence="1" id="KW-0808">Transferase</keyword>
<name>A0A841GF91_9GAMM</name>
<accession>A0A841GF91</accession>
<evidence type="ECO:0000313" key="1">
    <source>
        <dbReference type="EMBL" id="MBB6056639.1"/>
    </source>
</evidence>
<dbReference type="GO" id="GO:0003887">
    <property type="term" value="F:DNA-directed DNA polymerase activity"/>
    <property type="evidence" value="ECO:0007669"/>
    <property type="project" value="UniProtKB-EC"/>
</dbReference>